<reference evidence="2 3" key="1">
    <citation type="submission" date="2024-04" db="EMBL/GenBank/DDBJ databases">
        <title>WGS of bacteria from Torrens River.</title>
        <authorList>
            <person name="Wyrsch E.R."/>
            <person name="Drigo B."/>
        </authorList>
    </citation>
    <scope>NUCLEOTIDE SEQUENCE [LARGE SCALE GENOMIC DNA]</scope>
    <source>
        <strain evidence="2 3">TWI391</strain>
    </source>
</reference>
<evidence type="ECO:0000313" key="3">
    <source>
        <dbReference type="Proteomes" id="UP001409291"/>
    </source>
</evidence>
<keyword evidence="1" id="KW-0472">Membrane</keyword>
<evidence type="ECO:0000313" key="2">
    <source>
        <dbReference type="EMBL" id="MEN5378563.1"/>
    </source>
</evidence>
<keyword evidence="3" id="KW-1185">Reference proteome</keyword>
<dbReference type="InterPro" id="IPR016865">
    <property type="entry name" value="RclC"/>
</dbReference>
<evidence type="ECO:0000256" key="1">
    <source>
        <dbReference type="SAM" id="Phobius"/>
    </source>
</evidence>
<organism evidence="2 3">
    <name type="scientific">Sphingobacterium kitahiroshimense</name>
    <dbReference type="NCBI Taxonomy" id="470446"/>
    <lineage>
        <taxon>Bacteria</taxon>
        <taxon>Pseudomonadati</taxon>
        <taxon>Bacteroidota</taxon>
        <taxon>Sphingobacteriia</taxon>
        <taxon>Sphingobacteriales</taxon>
        <taxon>Sphingobacteriaceae</taxon>
        <taxon>Sphingobacterium</taxon>
    </lineage>
</organism>
<dbReference type="PIRSF" id="PIRSF028065">
    <property type="entry name" value="UCP028065"/>
    <property type="match status" value="1"/>
</dbReference>
<comment type="caution">
    <text evidence="2">The sequence shown here is derived from an EMBL/GenBank/DDBJ whole genome shotgun (WGS) entry which is preliminary data.</text>
</comment>
<protein>
    <submittedName>
        <fullName evidence="2">DUF417 family protein</fullName>
    </submittedName>
</protein>
<dbReference type="Pfam" id="PF04224">
    <property type="entry name" value="DUF417"/>
    <property type="match status" value="1"/>
</dbReference>
<dbReference type="Proteomes" id="UP001409291">
    <property type="component" value="Unassembled WGS sequence"/>
</dbReference>
<dbReference type="RefSeq" id="WP_132839737.1">
    <property type="nucleotide sequence ID" value="NZ_JBDJNQ010000007.1"/>
</dbReference>
<feature type="transmembrane region" description="Helical" evidence="1">
    <location>
        <begin position="57"/>
        <end position="82"/>
    </location>
</feature>
<feature type="transmembrane region" description="Helical" evidence="1">
    <location>
        <begin position="16"/>
        <end position="37"/>
    </location>
</feature>
<accession>A0ABV0BX71</accession>
<dbReference type="PANTHER" id="PTHR40106:SF1">
    <property type="entry name" value="INNER MEMBRANE PROTEIN RCLC"/>
    <property type="match status" value="1"/>
</dbReference>
<keyword evidence="1" id="KW-1133">Transmembrane helix</keyword>
<name>A0ABV0BX71_9SPHI</name>
<feature type="transmembrane region" description="Helical" evidence="1">
    <location>
        <begin position="94"/>
        <end position="111"/>
    </location>
</feature>
<dbReference type="InterPro" id="IPR007339">
    <property type="entry name" value="RclC-like"/>
</dbReference>
<proteinExistence type="predicted"/>
<gene>
    <name evidence="2" type="ORF">ABE541_14975</name>
</gene>
<keyword evidence="1" id="KW-0812">Transmembrane</keyword>
<dbReference type="PANTHER" id="PTHR40106">
    <property type="entry name" value="INNER MEMBRANE PROTEIN RCLC"/>
    <property type="match status" value="1"/>
</dbReference>
<dbReference type="EMBL" id="JBDJNQ010000007">
    <property type="protein sequence ID" value="MEN5378563.1"/>
    <property type="molecule type" value="Genomic_DNA"/>
</dbReference>
<sequence length="149" mass="16795">MHAKNKNNDPNIGSSLGYYISFGGAVLILLWIGIFKFTPTEANAIKPLIENHPLSAWMYTILSVQTVSNIVGVVEILVAILLILTLKFDELKKYAGFAMCVIFLMTLSYLFTTPNMWKIIDGVPYTDFFILKDLMYLGFGMHLVSYKTV</sequence>